<sequence length="125" mass="13133">MIPLFVLCLLISTLDVFVKAEENTTGKSSLCEGTPCNPNVAPPPPNYIQYKEAPPPPPPPSQIPANCPPVVVVPCCQYTPPAPSVYTPLPYGNNYSAALGRAGVGSSNSVLFGGLVVAFFVVYLI</sequence>
<evidence type="ECO:0000256" key="1">
    <source>
        <dbReference type="SAM" id="SignalP"/>
    </source>
</evidence>
<gene>
    <name evidence="2" type="ORF">A4U43_C01F5580</name>
</gene>
<evidence type="ECO:0000313" key="3">
    <source>
        <dbReference type="Proteomes" id="UP000243459"/>
    </source>
</evidence>
<evidence type="ECO:0000313" key="2">
    <source>
        <dbReference type="EMBL" id="ONK79361.1"/>
    </source>
</evidence>
<dbReference type="Proteomes" id="UP000243459">
    <property type="component" value="Chromosome 1"/>
</dbReference>
<organism evidence="2 3">
    <name type="scientific">Asparagus officinalis</name>
    <name type="common">Garden asparagus</name>
    <dbReference type="NCBI Taxonomy" id="4686"/>
    <lineage>
        <taxon>Eukaryota</taxon>
        <taxon>Viridiplantae</taxon>
        <taxon>Streptophyta</taxon>
        <taxon>Embryophyta</taxon>
        <taxon>Tracheophyta</taxon>
        <taxon>Spermatophyta</taxon>
        <taxon>Magnoliopsida</taxon>
        <taxon>Liliopsida</taxon>
        <taxon>Asparagales</taxon>
        <taxon>Asparagaceae</taxon>
        <taxon>Asparagoideae</taxon>
        <taxon>Asparagus</taxon>
    </lineage>
</organism>
<protein>
    <submittedName>
        <fullName evidence="2">Uncharacterized protein</fullName>
    </submittedName>
</protein>
<dbReference type="AlphaFoldDB" id="A0A5P1FRM0"/>
<keyword evidence="1" id="KW-0732">Signal</keyword>
<accession>A0A5P1FRM0</accession>
<proteinExistence type="predicted"/>
<feature type="chain" id="PRO_5024298564" evidence="1">
    <location>
        <begin position="21"/>
        <end position="125"/>
    </location>
</feature>
<reference evidence="3" key="1">
    <citation type="journal article" date="2017" name="Nat. Commun.">
        <title>The asparagus genome sheds light on the origin and evolution of a young Y chromosome.</title>
        <authorList>
            <person name="Harkess A."/>
            <person name="Zhou J."/>
            <person name="Xu C."/>
            <person name="Bowers J.E."/>
            <person name="Van der Hulst R."/>
            <person name="Ayyampalayam S."/>
            <person name="Mercati F."/>
            <person name="Riccardi P."/>
            <person name="McKain M.R."/>
            <person name="Kakrana A."/>
            <person name="Tang H."/>
            <person name="Ray J."/>
            <person name="Groenendijk J."/>
            <person name="Arikit S."/>
            <person name="Mathioni S.M."/>
            <person name="Nakano M."/>
            <person name="Shan H."/>
            <person name="Telgmann-Rauber A."/>
            <person name="Kanno A."/>
            <person name="Yue Z."/>
            <person name="Chen H."/>
            <person name="Li W."/>
            <person name="Chen Y."/>
            <person name="Xu X."/>
            <person name="Zhang Y."/>
            <person name="Luo S."/>
            <person name="Chen H."/>
            <person name="Gao J."/>
            <person name="Mao Z."/>
            <person name="Pires J.C."/>
            <person name="Luo M."/>
            <person name="Kudrna D."/>
            <person name="Wing R.A."/>
            <person name="Meyers B.C."/>
            <person name="Yi K."/>
            <person name="Kong H."/>
            <person name="Lavrijsen P."/>
            <person name="Sunseri F."/>
            <person name="Falavigna A."/>
            <person name="Ye Y."/>
            <person name="Leebens-Mack J.H."/>
            <person name="Chen G."/>
        </authorList>
    </citation>
    <scope>NUCLEOTIDE SEQUENCE [LARGE SCALE GENOMIC DNA]</scope>
    <source>
        <strain evidence="3">cv. DH0086</strain>
    </source>
</reference>
<name>A0A5P1FRM0_ASPOF</name>
<feature type="signal peptide" evidence="1">
    <location>
        <begin position="1"/>
        <end position="20"/>
    </location>
</feature>
<keyword evidence="3" id="KW-1185">Reference proteome</keyword>
<dbReference type="Gramene" id="ONK79361">
    <property type="protein sequence ID" value="ONK79361"/>
    <property type="gene ID" value="A4U43_C01F5580"/>
</dbReference>
<dbReference type="EMBL" id="CM007381">
    <property type="protein sequence ID" value="ONK79361.1"/>
    <property type="molecule type" value="Genomic_DNA"/>
</dbReference>